<dbReference type="Proteomes" id="UP000019753">
    <property type="component" value="Unassembled WGS sequence"/>
</dbReference>
<organism evidence="1 2">
    <name type="scientific">Actinotalea ferrariae CF5-4</name>
    <dbReference type="NCBI Taxonomy" id="948458"/>
    <lineage>
        <taxon>Bacteria</taxon>
        <taxon>Bacillati</taxon>
        <taxon>Actinomycetota</taxon>
        <taxon>Actinomycetes</taxon>
        <taxon>Micrococcales</taxon>
        <taxon>Cellulomonadaceae</taxon>
        <taxon>Actinotalea</taxon>
    </lineage>
</organism>
<comment type="caution">
    <text evidence="1">The sequence shown here is derived from an EMBL/GenBank/DDBJ whole genome shotgun (WGS) entry which is preliminary data.</text>
</comment>
<sequence length="111" mass="11968">MLVSRLQHVSRRGGTALLYNPRGDEASAGGALASAINTMNRFYRDLGLDHPDLQPGAVSNWRVEYTWNTLGMDAATEVTGLEQSQVESVLGLTRQLRAKSAAAPRGTVQSL</sequence>
<name>A0A021VSI1_9CELL</name>
<gene>
    <name evidence="1" type="ORF">N866_12770</name>
</gene>
<dbReference type="EMBL" id="AXCW01000361">
    <property type="protein sequence ID" value="EYR62017.1"/>
    <property type="molecule type" value="Genomic_DNA"/>
</dbReference>
<keyword evidence="2" id="KW-1185">Reference proteome</keyword>
<protein>
    <submittedName>
        <fullName evidence="1">Uncharacterized protein</fullName>
    </submittedName>
</protein>
<evidence type="ECO:0000313" key="2">
    <source>
        <dbReference type="Proteomes" id="UP000019753"/>
    </source>
</evidence>
<reference evidence="1 2" key="1">
    <citation type="submission" date="2014-01" db="EMBL/GenBank/DDBJ databases">
        <title>Actinotalea ferrariae CF5-4.</title>
        <authorList>
            <person name="Chen F."/>
            <person name="Li Y."/>
            <person name="Wang G."/>
        </authorList>
    </citation>
    <scope>NUCLEOTIDE SEQUENCE [LARGE SCALE GENOMIC DNA]</scope>
    <source>
        <strain evidence="1 2">CF5-4</strain>
    </source>
</reference>
<dbReference type="AlphaFoldDB" id="A0A021VSI1"/>
<accession>A0A021VSI1</accession>
<evidence type="ECO:0000313" key="1">
    <source>
        <dbReference type="EMBL" id="EYR62017.1"/>
    </source>
</evidence>
<proteinExistence type="predicted"/>